<evidence type="ECO:0000313" key="19">
    <source>
        <dbReference type="EMBL" id="RHW35511.1"/>
    </source>
</evidence>
<dbReference type="PIRSF" id="PIRSF039102">
    <property type="entry name" value="Ddl/VanB"/>
    <property type="match status" value="1"/>
</dbReference>
<evidence type="ECO:0000256" key="6">
    <source>
        <dbReference type="ARBA" id="ARBA00022723"/>
    </source>
</evidence>
<dbReference type="Gene3D" id="3.30.1490.20">
    <property type="entry name" value="ATP-grasp fold, A domain"/>
    <property type="match status" value="1"/>
</dbReference>
<dbReference type="GO" id="GO:0008716">
    <property type="term" value="F:D-alanine-D-alanine ligase activity"/>
    <property type="evidence" value="ECO:0007669"/>
    <property type="project" value="UniProtKB-UniRule"/>
</dbReference>
<comment type="cofactor">
    <cofactor evidence="16">
        <name>Mg(2+)</name>
        <dbReference type="ChEBI" id="CHEBI:18420"/>
    </cofactor>
    <cofactor evidence="16">
        <name>Mn(2+)</name>
        <dbReference type="ChEBI" id="CHEBI:29035"/>
    </cofactor>
    <text evidence="16">Binds 2 magnesium or manganese ions per subunit.</text>
</comment>
<dbReference type="Gene3D" id="3.40.50.20">
    <property type="match status" value="1"/>
</dbReference>
<sequence length="312" mass="34810">MKVLVIYGGESSEREVSLKTGQGVHDALKRKGYNTELFDYSRERILGLVDEINKTDVIYIALHGKDGEDGKLQALIHLLNKPYVGSDLSASSLAMNKFLTKQVVSTVGIPTAKSIKISNDDNITEKISGIVHDFTFPLIVKPNREGSSFGFSLVKHSSELEEAIGTALRYDNEILVEDYLKGREFTVSVIEKDGETVALPVIEIIPKNEYYDYESKYSKGGSLHVCPAEISETLEQEMKDYAVRAYRLIGCKDYSRVDFIVDETRGAFLLEVNTLPGMTPTSLLPDSAKEFGYDYDTLVEHLIKLAMSNQTK</sequence>
<feature type="binding site" evidence="16">
    <location>
        <position position="258"/>
    </location>
    <ligand>
        <name>Mg(2+)</name>
        <dbReference type="ChEBI" id="CHEBI:18420"/>
        <label>1</label>
    </ligand>
</feature>
<dbReference type="InterPro" id="IPR016185">
    <property type="entry name" value="PreATP-grasp_dom_sf"/>
</dbReference>
<proteinExistence type="inferred from homology"/>
<evidence type="ECO:0000256" key="15">
    <source>
        <dbReference type="PIRSR" id="PIRSR039102-1"/>
    </source>
</evidence>
<keyword evidence="7 17" id="KW-0547">Nucleotide-binding</keyword>
<evidence type="ECO:0000256" key="4">
    <source>
        <dbReference type="ARBA" id="ARBA00022490"/>
    </source>
</evidence>
<organism evidence="19 20">
    <name type="scientific">Oceanobacillus profundus</name>
    <dbReference type="NCBI Taxonomy" id="372463"/>
    <lineage>
        <taxon>Bacteria</taxon>
        <taxon>Bacillati</taxon>
        <taxon>Bacillota</taxon>
        <taxon>Bacilli</taxon>
        <taxon>Bacillales</taxon>
        <taxon>Bacillaceae</taxon>
        <taxon>Oceanobacillus</taxon>
    </lineage>
</organism>
<feature type="binding site" evidence="16">
    <location>
        <position position="271"/>
    </location>
    <ligand>
        <name>Mg(2+)</name>
        <dbReference type="ChEBI" id="CHEBI:18420"/>
        <label>2</label>
    </ligand>
</feature>
<dbReference type="GO" id="GO:0005524">
    <property type="term" value="F:ATP binding"/>
    <property type="evidence" value="ECO:0007669"/>
    <property type="project" value="UniProtKB-UniRule"/>
</dbReference>
<dbReference type="InterPro" id="IPR011761">
    <property type="entry name" value="ATP-grasp"/>
</dbReference>
<keyword evidence="8 17" id="KW-0067">ATP-binding</keyword>
<feature type="active site" evidence="15">
    <location>
        <position position="13"/>
    </location>
</feature>
<comment type="similarity">
    <text evidence="3 14">Belongs to the D-alanine--D-alanine ligase family.</text>
</comment>
<dbReference type="PANTHER" id="PTHR23132">
    <property type="entry name" value="D-ALANINE--D-ALANINE LIGASE"/>
    <property type="match status" value="1"/>
</dbReference>
<dbReference type="InterPro" id="IPR011127">
    <property type="entry name" value="Dala_Dala_lig_N"/>
</dbReference>
<dbReference type="GO" id="GO:0071555">
    <property type="term" value="P:cell wall organization"/>
    <property type="evidence" value="ECO:0007669"/>
    <property type="project" value="UniProtKB-KW"/>
</dbReference>
<comment type="caution">
    <text evidence="19">The sequence shown here is derived from an EMBL/GenBank/DDBJ whole genome shotgun (WGS) entry which is preliminary data.</text>
</comment>
<dbReference type="UniPathway" id="UPA00219"/>
<dbReference type="InterPro" id="IPR000291">
    <property type="entry name" value="D-Ala_lig_Van_CS"/>
</dbReference>
<comment type="subcellular location">
    <subcellularLocation>
        <location evidence="2 14">Cytoplasm</location>
    </subcellularLocation>
</comment>
<dbReference type="HAMAP" id="MF_00047">
    <property type="entry name" value="Dala_Dala_lig"/>
    <property type="match status" value="1"/>
</dbReference>
<dbReference type="GO" id="GO:0005737">
    <property type="term" value="C:cytoplasm"/>
    <property type="evidence" value="ECO:0007669"/>
    <property type="project" value="UniProtKB-SubCell"/>
</dbReference>
<dbReference type="SUPFAM" id="SSF56059">
    <property type="entry name" value="Glutathione synthetase ATP-binding domain-like"/>
    <property type="match status" value="1"/>
</dbReference>
<evidence type="ECO:0000256" key="8">
    <source>
        <dbReference type="ARBA" id="ARBA00022840"/>
    </source>
</evidence>
<keyword evidence="6 16" id="KW-0479">Metal-binding</keyword>
<evidence type="ECO:0000256" key="2">
    <source>
        <dbReference type="ARBA" id="ARBA00004496"/>
    </source>
</evidence>
<keyword evidence="4 14" id="KW-0963">Cytoplasm</keyword>
<evidence type="ECO:0000256" key="11">
    <source>
        <dbReference type="ARBA" id="ARBA00022984"/>
    </source>
</evidence>
<keyword evidence="5 14" id="KW-0436">Ligase</keyword>
<evidence type="ECO:0000256" key="7">
    <source>
        <dbReference type="ARBA" id="ARBA00022741"/>
    </source>
</evidence>
<dbReference type="Pfam" id="PF07478">
    <property type="entry name" value="Dala_Dala_lig_C"/>
    <property type="match status" value="1"/>
</dbReference>
<evidence type="ECO:0000256" key="17">
    <source>
        <dbReference type="PROSITE-ProRule" id="PRU00409"/>
    </source>
</evidence>
<evidence type="ECO:0000259" key="18">
    <source>
        <dbReference type="PROSITE" id="PS50975"/>
    </source>
</evidence>
<comment type="catalytic activity">
    <reaction evidence="14">
        <text>2 D-alanine + ATP = D-alanyl-D-alanine + ADP + phosphate + H(+)</text>
        <dbReference type="Rhea" id="RHEA:11224"/>
        <dbReference type="ChEBI" id="CHEBI:15378"/>
        <dbReference type="ChEBI" id="CHEBI:30616"/>
        <dbReference type="ChEBI" id="CHEBI:43474"/>
        <dbReference type="ChEBI" id="CHEBI:57416"/>
        <dbReference type="ChEBI" id="CHEBI:57822"/>
        <dbReference type="ChEBI" id="CHEBI:456216"/>
        <dbReference type="EC" id="6.3.2.4"/>
    </reaction>
</comment>
<evidence type="ECO:0000256" key="1">
    <source>
        <dbReference type="ARBA" id="ARBA00001936"/>
    </source>
</evidence>
<dbReference type="GO" id="GO:0046872">
    <property type="term" value="F:metal ion binding"/>
    <property type="evidence" value="ECO:0007669"/>
    <property type="project" value="UniProtKB-KW"/>
</dbReference>
<protein>
    <recommendedName>
        <fullName evidence="14">D-alanine--D-alanine ligase</fullName>
        <ecNumber evidence="14">6.3.2.4</ecNumber>
    </recommendedName>
    <alternativeName>
        <fullName evidence="14">D-Ala-D-Ala ligase</fullName>
    </alternativeName>
    <alternativeName>
        <fullName evidence="14">D-alanylalanine synthetase</fullName>
    </alternativeName>
</protein>
<evidence type="ECO:0000256" key="9">
    <source>
        <dbReference type="ARBA" id="ARBA00022842"/>
    </source>
</evidence>
<dbReference type="PROSITE" id="PS00843">
    <property type="entry name" value="DALA_DALA_LIGASE_1"/>
    <property type="match status" value="1"/>
</dbReference>
<name>A0A417YNX0_9BACI</name>
<dbReference type="InterPro" id="IPR005905">
    <property type="entry name" value="D_ala_D_ala"/>
</dbReference>
<comment type="cofactor">
    <cofactor evidence="1">
        <name>Mn(2+)</name>
        <dbReference type="ChEBI" id="CHEBI:29035"/>
    </cofactor>
</comment>
<keyword evidence="13 14" id="KW-0961">Cell wall biogenesis/degradation</keyword>
<keyword evidence="9 16" id="KW-0460">Magnesium</keyword>
<dbReference type="PANTHER" id="PTHR23132:SF23">
    <property type="entry name" value="D-ALANINE--D-ALANINE LIGASE B"/>
    <property type="match status" value="1"/>
</dbReference>
<feature type="active site" evidence="15">
    <location>
        <position position="147"/>
    </location>
</feature>
<evidence type="ECO:0000256" key="3">
    <source>
        <dbReference type="ARBA" id="ARBA00010871"/>
    </source>
</evidence>
<dbReference type="GO" id="GO:0009252">
    <property type="term" value="P:peptidoglycan biosynthetic process"/>
    <property type="evidence" value="ECO:0007669"/>
    <property type="project" value="UniProtKB-UniRule"/>
</dbReference>
<feature type="binding site" evidence="16">
    <location>
        <position position="273"/>
    </location>
    <ligand>
        <name>Mg(2+)</name>
        <dbReference type="ChEBI" id="CHEBI:18420"/>
        <label>2</label>
    </ligand>
</feature>
<evidence type="ECO:0000256" key="13">
    <source>
        <dbReference type="ARBA" id="ARBA00023316"/>
    </source>
</evidence>
<feature type="active site" evidence="15">
    <location>
        <position position="282"/>
    </location>
</feature>
<dbReference type="EC" id="6.3.2.4" evidence="14"/>
<dbReference type="PROSITE" id="PS50975">
    <property type="entry name" value="ATP_GRASP"/>
    <property type="match status" value="1"/>
</dbReference>
<reference evidence="19 20" key="1">
    <citation type="journal article" date="2007" name="Int. J. Syst. Evol. Microbiol.">
        <title>Oceanobacillus profundus sp. nov., isolated from a deep-sea sediment core.</title>
        <authorList>
            <person name="Kim Y.G."/>
            <person name="Choi D.H."/>
            <person name="Hyun S."/>
            <person name="Cho B.C."/>
        </authorList>
    </citation>
    <scope>NUCLEOTIDE SEQUENCE [LARGE SCALE GENOMIC DNA]</scope>
    <source>
        <strain evidence="19 20">DSM 18246</strain>
    </source>
</reference>
<feature type="domain" description="ATP-grasp" evidence="18">
    <location>
        <begin position="101"/>
        <end position="304"/>
    </location>
</feature>
<evidence type="ECO:0000256" key="14">
    <source>
        <dbReference type="HAMAP-Rule" id="MF_00047"/>
    </source>
</evidence>
<dbReference type="AlphaFoldDB" id="A0A417YNX0"/>
<evidence type="ECO:0000256" key="10">
    <source>
        <dbReference type="ARBA" id="ARBA00022960"/>
    </source>
</evidence>
<dbReference type="Gene3D" id="3.30.470.20">
    <property type="entry name" value="ATP-grasp fold, B domain"/>
    <property type="match status" value="1"/>
</dbReference>
<keyword evidence="11 14" id="KW-0573">Peptidoglycan synthesis</keyword>
<feature type="binding site" evidence="16">
    <location>
        <position position="271"/>
    </location>
    <ligand>
        <name>Mg(2+)</name>
        <dbReference type="ChEBI" id="CHEBI:18420"/>
        <label>1</label>
    </ligand>
</feature>
<accession>A0A417YNX0</accession>
<evidence type="ECO:0000256" key="12">
    <source>
        <dbReference type="ARBA" id="ARBA00023211"/>
    </source>
</evidence>
<dbReference type="GO" id="GO:0008360">
    <property type="term" value="P:regulation of cell shape"/>
    <property type="evidence" value="ECO:0007669"/>
    <property type="project" value="UniProtKB-KW"/>
</dbReference>
<dbReference type="OrthoDB" id="9813261at2"/>
<dbReference type="NCBIfam" id="NF002378">
    <property type="entry name" value="PRK01372.1"/>
    <property type="match status" value="1"/>
</dbReference>
<keyword evidence="12 16" id="KW-0464">Manganese</keyword>
<dbReference type="EMBL" id="QWEH01000001">
    <property type="protein sequence ID" value="RHW35511.1"/>
    <property type="molecule type" value="Genomic_DNA"/>
</dbReference>
<dbReference type="InterPro" id="IPR011095">
    <property type="entry name" value="Dala_Dala_lig_C"/>
</dbReference>
<dbReference type="InterPro" id="IPR013815">
    <property type="entry name" value="ATP_grasp_subdomain_1"/>
</dbReference>
<evidence type="ECO:0000256" key="5">
    <source>
        <dbReference type="ARBA" id="ARBA00022598"/>
    </source>
</evidence>
<dbReference type="Proteomes" id="UP000285456">
    <property type="component" value="Unassembled WGS sequence"/>
</dbReference>
<evidence type="ECO:0000313" key="20">
    <source>
        <dbReference type="Proteomes" id="UP000285456"/>
    </source>
</evidence>
<gene>
    <name evidence="14" type="primary">ddl</name>
    <name evidence="19" type="ORF">D1B32_02490</name>
</gene>
<keyword evidence="20" id="KW-1185">Reference proteome</keyword>
<dbReference type="SUPFAM" id="SSF52440">
    <property type="entry name" value="PreATP-grasp domain"/>
    <property type="match status" value="1"/>
</dbReference>
<dbReference type="PROSITE" id="PS00844">
    <property type="entry name" value="DALA_DALA_LIGASE_2"/>
    <property type="match status" value="1"/>
</dbReference>
<dbReference type="Pfam" id="PF01820">
    <property type="entry name" value="Dala_Dala_lig_N"/>
    <property type="match status" value="1"/>
</dbReference>
<comment type="function">
    <text evidence="14">Cell wall formation.</text>
</comment>
<comment type="pathway">
    <text evidence="14">Cell wall biogenesis; peptidoglycan biosynthesis.</text>
</comment>
<dbReference type="RefSeq" id="WP_118888535.1">
    <property type="nucleotide sequence ID" value="NZ_PHUT01000001.1"/>
</dbReference>
<dbReference type="NCBIfam" id="TIGR01205">
    <property type="entry name" value="D_ala_D_alaTIGR"/>
    <property type="match status" value="1"/>
</dbReference>
<dbReference type="FunFam" id="3.30.470.20:FF:000008">
    <property type="entry name" value="D-alanine--D-alanine ligase"/>
    <property type="match status" value="1"/>
</dbReference>
<keyword evidence="10 14" id="KW-0133">Cell shape</keyword>
<evidence type="ECO:0000256" key="16">
    <source>
        <dbReference type="PIRSR" id="PIRSR039102-3"/>
    </source>
</evidence>